<dbReference type="EMBL" id="CADCXN010000073">
    <property type="protein sequence ID" value="CAA9891546.1"/>
    <property type="molecule type" value="Genomic_DNA"/>
</dbReference>
<accession>A0A8S0XTF3</accession>
<gene>
    <name evidence="1" type="ORF">METHB2_430025</name>
</gene>
<reference evidence="1 2" key="1">
    <citation type="submission" date="2020-02" db="EMBL/GenBank/DDBJ databases">
        <authorList>
            <person name="Hogendoorn C."/>
        </authorList>
    </citation>
    <scope>NUCLEOTIDE SEQUENCE [LARGE SCALE GENOMIC DNA]</scope>
    <source>
        <strain evidence="1">METHB21</strain>
    </source>
</reference>
<organism evidence="1 2">
    <name type="scientific">Candidatus Methylobacter favarea</name>
    <dbReference type="NCBI Taxonomy" id="2707345"/>
    <lineage>
        <taxon>Bacteria</taxon>
        <taxon>Pseudomonadati</taxon>
        <taxon>Pseudomonadota</taxon>
        <taxon>Gammaproteobacteria</taxon>
        <taxon>Methylococcales</taxon>
        <taxon>Methylococcaceae</taxon>
        <taxon>Methylobacter</taxon>
    </lineage>
</organism>
<keyword evidence="2" id="KW-1185">Reference proteome</keyword>
<comment type="caution">
    <text evidence="1">The sequence shown here is derived from an EMBL/GenBank/DDBJ whole genome shotgun (WGS) entry which is preliminary data.</text>
</comment>
<dbReference type="Proteomes" id="UP000494216">
    <property type="component" value="Unassembled WGS sequence"/>
</dbReference>
<name>A0A8S0XTF3_9GAMM</name>
<sequence>MYQGWRRNLLLAHFIIDALAPVALASLLAKSLLPKFQYIKTRLLFNSIYNAAAAL</sequence>
<protein>
    <submittedName>
        <fullName evidence="1">Uncharacterized protein</fullName>
    </submittedName>
</protein>
<evidence type="ECO:0000313" key="1">
    <source>
        <dbReference type="EMBL" id="CAA9891546.1"/>
    </source>
</evidence>
<proteinExistence type="predicted"/>
<dbReference type="AlphaFoldDB" id="A0A8S0XTF3"/>
<evidence type="ECO:0000313" key="2">
    <source>
        <dbReference type="Proteomes" id="UP000494216"/>
    </source>
</evidence>